<dbReference type="Proteomes" id="UP000232638">
    <property type="component" value="Chromosome"/>
</dbReference>
<gene>
    <name evidence="2" type="ORF">THSYN_03090</name>
</gene>
<accession>A0A2K8U3C2</accession>
<protein>
    <submittedName>
        <fullName evidence="2">Uncharacterized protein</fullName>
    </submittedName>
</protein>
<dbReference type="RefSeq" id="WP_100917856.1">
    <property type="nucleotide sequence ID" value="NZ_CP020370.1"/>
</dbReference>
<dbReference type="AlphaFoldDB" id="A0A2K8U3C2"/>
<name>A0A2K8U3C2_9GAMM</name>
<reference evidence="2 3" key="1">
    <citation type="submission" date="2017-03" db="EMBL/GenBank/DDBJ databases">
        <title>Complete genome sequence of Candidatus 'Thiodictyon syntrophicum' sp. nov. strain Cad16T, a photolithoautotroph purple sulfur bacterium isolated from an alpine meromictic lake.</title>
        <authorList>
            <person name="Luedin S.M."/>
            <person name="Pothier J.F."/>
            <person name="Danza F."/>
            <person name="Storelli N."/>
            <person name="Wittwer M."/>
            <person name="Tonolla M."/>
        </authorList>
    </citation>
    <scope>NUCLEOTIDE SEQUENCE [LARGE SCALE GENOMIC DNA]</scope>
    <source>
        <strain evidence="2 3">Cad16T</strain>
    </source>
</reference>
<sequence length="394" mass="44962">MTVATVAEAPVFAVLRTLKAELSEEQYSIVKRGLVNASLALARRYWSMHNSHDIELACKVAAAVISLGMREKALLSGREPFYKKHPAPIKALFQVGWSRLGENVVAPSNREDADAAETPTTKAGLPPENKEAPVKRFLAEICTIPGAPWPIDTILHHEEMSRNERERLASFDRIRDRLAPIDKDPDNDYSAPDADGYKSEKDFFLQVIAFGEPKRKLPKEEILRLELSESRETWDARVATFLTKFLANNNDELRLVSECWSRINKDAFSASVREVVDALRNARAQGELSEITAQLKIEVPYDVAKCIEQVEQDFEGFHDAFVEELAEKASSLKKREEIYTFFYCRKADLLLHAPHREYEKILKFDDGKPRYRKWLERYTKELRKYVSDAGSGNV</sequence>
<evidence type="ECO:0000313" key="2">
    <source>
        <dbReference type="EMBL" id="AUB80047.1"/>
    </source>
</evidence>
<keyword evidence="3" id="KW-1185">Reference proteome</keyword>
<evidence type="ECO:0000256" key="1">
    <source>
        <dbReference type="SAM" id="MobiDB-lite"/>
    </source>
</evidence>
<dbReference type="EMBL" id="CP020370">
    <property type="protein sequence ID" value="AUB80047.1"/>
    <property type="molecule type" value="Genomic_DNA"/>
</dbReference>
<evidence type="ECO:0000313" key="3">
    <source>
        <dbReference type="Proteomes" id="UP000232638"/>
    </source>
</evidence>
<feature type="region of interest" description="Disordered" evidence="1">
    <location>
        <begin position="108"/>
        <end position="129"/>
    </location>
</feature>
<dbReference type="KEGG" id="tsy:THSYN_03090"/>
<proteinExistence type="predicted"/>
<organism evidence="2 3">
    <name type="scientific">Candidatus Thiodictyon syntrophicum</name>
    <dbReference type="NCBI Taxonomy" id="1166950"/>
    <lineage>
        <taxon>Bacteria</taxon>
        <taxon>Pseudomonadati</taxon>
        <taxon>Pseudomonadota</taxon>
        <taxon>Gammaproteobacteria</taxon>
        <taxon>Chromatiales</taxon>
        <taxon>Chromatiaceae</taxon>
        <taxon>Thiodictyon</taxon>
    </lineage>
</organism>